<keyword evidence="8" id="KW-1185">Reference proteome</keyword>
<dbReference type="EMBL" id="JZEX01000185">
    <property type="protein sequence ID" value="KKB06996.1"/>
    <property type="molecule type" value="Genomic_DNA"/>
</dbReference>
<dbReference type="GO" id="GO:0004170">
    <property type="term" value="F:dUTP diphosphatase activity"/>
    <property type="evidence" value="ECO:0007669"/>
    <property type="project" value="UniProtKB-UniRule"/>
</dbReference>
<keyword evidence="2 5" id="KW-0378">Hydrolase</keyword>
<dbReference type="InterPro" id="IPR033704">
    <property type="entry name" value="dUTPase_trimeric"/>
</dbReference>
<feature type="binding site" evidence="5">
    <location>
        <begin position="90"/>
        <end position="92"/>
    </location>
    <ligand>
        <name>substrate</name>
    </ligand>
</feature>
<dbReference type="STRING" id="443610.VE25_20320"/>
<dbReference type="GO" id="GO:0000287">
    <property type="term" value="F:magnesium ion binding"/>
    <property type="evidence" value="ECO:0007669"/>
    <property type="project" value="UniProtKB-UniRule"/>
</dbReference>
<comment type="similarity">
    <text evidence="1 5">Belongs to the dUTPase family.</text>
</comment>
<evidence type="ECO:0000256" key="2">
    <source>
        <dbReference type="ARBA" id="ARBA00022801"/>
    </source>
</evidence>
<comment type="catalytic activity">
    <reaction evidence="4 5">
        <text>dUTP + H2O = dUMP + diphosphate + H(+)</text>
        <dbReference type="Rhea" id="RHEA:10248"/>
        <dbReference type="ChEBI" id="CHEBI:15377"/>
        <dbReference type="ChEBI" id="CHEBI:15378"/>
        <dbReference type="ChEBI" id="CHEBI:33019"/>
        <dbReference type="ChEBI" id="CHEBI:61555"/>
        <dbReference type="ChEBI" id="CHEBI:246422"/>
        <dbReference type="EC" id="3.6.1.23"/>
    </reaction>
</comment>
<dbReference type="Pfam" id="PF00692">
    <property type="entry name" value="dUTPase"/>
    <property type="match status" value="1"/>
</dbReference>
<evidence type="ECO:0000256" key="4">
    <source>
        <dbReference type="ARBA" id="ARBA00047686"/>
    </source>
</evidence>
<accession>A0A0F5FDQ8</accession>
<evidence type="ECO:0000256" key="1">
    <source>
        <dbReference type="ARBA" id="ARBA00006581"/>
    </source>
</evidence>
<dbReference type="PATRIC" id="fig|443610.3.peg.2385"/>
<dbReference type="NCBIfam" id="NF001862">
    <property type="entry name" value="PRK00601.1"/>
    <property type="match status" value="1"/>
</dbReference>
<comment type="caution">
    <text evidence="5">Lacks conserved residue(s) required for the propagation of feature annotation.</text>
</comment>
<feature type="domain" description="dUTPase-like" evidence="6">
    <location>
        <begin position="22"/>
        <end position="152"/>
    </location>
</feature>
<dbReference type="GO" id="GO:0046081">
    <property type="term" value="P:dUTP catabolic process"/>
    <property type="evidence" value="ECO:0007669"/>
    <property type="project" value="InterPro"/>
</dbReference>
<evidence type="ECO:0000256" key="5">
    <source>
        <dbReference type="HAMAP-Rule" id="MF_00116"/>
    </source>
</evidence>
<proteinExistence type="inferred from homology"/>
<dbReference type="AlphaFoldDB" id="A0A0F5FDQ8"/>
<comment type="function">
    <text evidence="5">This enzyme is involved in nucleotide metabolism: it produces dUMP, the immediate precursor of thymidine nucleotides and it decreases the intracellular concentration of dUTP so that uracil cannot be incorporated into DNA.</text>
</comment>
<dbReference type="PANTHER" id="PTHR11241:SF0">
    <property type="entry name" value="DEOXYURIDINE 5'-TRIPHOSPHATE NUCLEOTIDOHYDROLASE"/>
    <property type="match status" value="1"/>
</dbReference>
<evidence type="ECO:0000313" key="7">
    <source>
        <dbReference type="EMBL" id="KKB06996.1"/>
    </source>
</evidence>
<dbReference type="HAMAP" id="MF_00116">
    <property type="entry name" value="dUTPase_bact"/>
    <property type="match status" value="1"/>
</dbReference>
<dbReference type="Gene3D" id="2.70.40.10">
    <property type="match status" value="1"/>
</dbReference>
<protein>
    <recommendedName>
        <fullName evidence="5">Deoxyuridine 5'-triphosphate nucleotidohydrolase</fullName>
        <shortName evidence="5">dUTPase</shortName>
        <ecNumber evidence="5">3.6.1.23</ecNumber>
    </recommendedName>
    <alternativeName>
        <fullName evidence="5">dUTP pyrophosphatase</fullName>
    </alternativeName>
</protein>
<keyword evidence="5" id="KW-0479">Metal-binding</keyword>
<evidence type="ECO:0000256" key="3">
    <source>
        <dbReference type="ARBA" id="ARBA00023080"/>
    </source>
</evidence>
<dbReference type="RefSeq" id="WP_046110498.1">
    <property type="nucleotide sequence ID" value="NZ_JZEX01000185.1"/>
</dbReference>
<evidence type="ECO:0000259" key="6">
    <source>
        <dbReference type="Pfam" id="PF00692"/>
    </source>
</evidence>
<gene>
    <name evidence="5" type="primary">dut</name>
    <name evidence="7" type="ORF">VE25_20320</name>
</gene>
<reference evidence="7 8" key="1">
    <citation type="submission" date="2015-03" db="EMBL/GenBank/DDBJ databases">
        <authorList>
            <person name="Hassan Y.I."/>
            <person name="Lepp D."/>
            <person name="Li X.-Z."/>
            <person name="Zhou T."/>
        </authorList>
    </citation>
    <scope>NUCLEOTIDE SEQUENCE [LARGE SCALE GENOMIC DNA]</scope>
    <source>
        <strain evidence="7 8">BD-c194</strain>
    </source>
</reference>
<dbReference type="OrthoDB" id="9809956at2"/>
<dbReference type="Proteomes" id="UP000033632">
    <property type="component" value="Unassembled WGS sequence"/>
</dbReference>
<dbReference type="NCBIfam" id="TIGR00576">
    <property type="entry name" value="dut"/>
    <property type="match status" value="1"/>
</dbReference>
<dbReference type="InterPro" id="IPR029054">
    <property type="entry name" value="dUTPase-like"/>
</dbReference>
<dbReference type="SUPFAM" id="SSF51283">
    <property type="entry name" value="dUTPase-like"/>
    <property type="match status" value="1"/>
</dbReference>
<dbReference type="InterPro" id="IPR036157">
    <property type="entry name" value="dUTPase-like_sf"/>
</dbReference>
<comment type="caution">
    <text evidence="7">The sequence shown here is derived from an EMBL/GenBank/DDBJ whole genome shotgun (WGS) entry which is preliminary data.</text>
</comment>
<keyword evidence="3 5" id="KW-0546">Nucleotide metabolism</keyword>
<comment type="cofactor">
    <cofactor evidence="5">
        <name>Mg(2+)</name>
        <dbReference type="ChEBI" id="CHEBI:18420"/>
    </cofactor>
</comment>
<feature type="binding site" evidence="5">
    <location>
        <position position="86"/>
    </location>
    <ligand>
        <name>substrate</name>
    </ligand>
</feature>
<dbReference type="InterPro" id="IPR008181">
    <property type="entry name" value="dUTPase"/>
</dbReference>
<keyword evidence="5" id="KW-0460">Magnesium</keyword>
<comment type="pathway">
    <text evidence="5">Pyrimidine metabolism; dUMP biosynthesis; dUMP from dCTP (dUTP route): step 2/2.</text>
</comment>
<organism evidence="7 8">
    <name type="scientific">Devosia geojensis</name>
    <dbReference type="NCBI Taxonomy" id="443610"/>
    <lineage>
        <taxon>Bacteria</taxon>
        <taxon>Pseudomonadati</taxon>
        <taxon>Pseudomonadota</taxon>
        <taxon>Alphaproteobacteria</taxon>
        <taxon>Hyphomicrobiales</taxon>
        <taxon>Devosiaceae</taxon>
        <taxon>Devosia</taxon>
    </lineage>
</organism>
<dbReference type="EC" id="3.6.1.23" evidence="5"/>
<dbReference type="UniPathway" id="UPA00610">
    <property type="reaction ID" value="UER00666"/>
</dbReference>
<dbReference type="CDD" id="cd07557">
    <property type="entry name" value="trimeric_dUTPase"/>
    <property type="match status" value="1"/>
</dbReference>
<feature type="binding site" evidence="5">
    <location>
        <begin position="73"/>
        <end position="75"/>
    </location>
    <ligand>
        <name>substrate</name>
    </ligand>
</feature>
<name>A0A0F5FDQ8_9HYPH</name>
<dbReference type="PANTHER" id="PTHR11241">
    <property type="entry name" value="DEOXYURIDINE 5'-TRIPHOSPHATE NUCLEOTIDOHYDROLASE"/>
    <property type="match status" value="1"/>
</dbReference>
<sequence length="156" mass="16178">MAGEPVAIRFSWFEHGRGLAPPQPQTASAAGVDLAAALPEGQDLLLAPGKRALVPCGFAMALPAGYEAQVRPRSGLAAKYGVTVLNSPGTIDADYRGEVKVILVNLGEEPFVIARGDRVAQMVVAPVAPVRFEEEDALDETARGTGGFGSTGHRAG</sequence>
<evidence type="ECO:0000313" key="8">
    <source>
        <dbReference type="Proteomes" id="UP000033632"/>
    </source>
</evidence>
<dbReference type="GO" id="GO:0006226">
    <property type="term" value="P:dUMP biosynthetic process"/>
    <property type="evidence" value="ECO:0007669"/>
    <property type="project" value="UniProtKB-UniRule"/>
</dbReference>